<keyword evidence="3" id="KW-1185">Reference proteome</keyword>
<dbReference type="EMBL" id="LQPI01000073">
    <property type="protein sequence ID" value="ORW16385.1"/>
    <property type="molecule type" value="Genomic_DNA"/>
</dbReference>
<feature type="domain" description="SnoaL-like" evidence="1">
    <location>
        <begin position="13"/>
        <end position="111"/>
    </location>
</feature>
<sequence length="129" mass="14729">MSATLRRVREEIVLRHIAGENDRDLAAVMATFTHPRYEIIPTATVYDGDNEVREMILRQWQELPRMHYSAAGVYHGPDGVVIETRTTCPGTDLDMLSVNVFGFEGEDLIVERCYFDRMLLADQLKRAGL</sequence>
<gene>
    <name evidence="2" type="ORF">AWC18_18585</name>
</gene>
<dbReference type="SUPFAM" id="SSF54427">
    <property type="entry name" value="NTF2-like"/>
    <property type="match status" value="1"/>
</dbReference>
<reference evidence="2 3" key="1">
    <citation type="submission" date="2016-01" db="EMBL/GenBank/DDBJ databases">
        <title>The new phylogeny of the genus Mycobacterium.</title>
        <authorList>
            <person name="Tarcisio F."/>
            <person name="Conor M."/>
            <person name="Antonella G."/>
            <person name="Elisabetta G."/>
            <person name="Giulia F.S."/>
            <person name="Sara T."/>
            <person name="Anna F."/>
            <person name="Clotilde B."/>
            <person name="Roberto B."/>
            <person name="Veronica D.S."/>
            <person name="Fabio R."/>
            <person name="Monica P."/>
            <person name="Olivier J."/>
            <person name="Enrico T."/>
            <person name="Nicola S."/>
        </authorList>
    </citation>
    <scope>NUCLEOTIDE SEQUENCE [LARGE SCALE GENOMIC DNA]</scope>
    <source>
        <strain evidence="2 3">DSM 44164</strain>
    </source>
</reference>
<accession>A0A1X1YZ72</accession>
<organism evidence="2 3">
    <name type="scientific">Mycolicibacter nonchromogenicus</name>
    <name type="common">Mycobacterium nonchromogenicum</name>
    <dbReference type="NCBI Taxonomy" id="1782"/>
    <lineage>
        <taxon>Bacteria</taxon>
        <taxon>Bacillati</taxon>
        <taxon>Actinomycetota</taxon>
        <taxon>Actinomycetes</taxon>
        <taxon>Mycobacteriales</taxon>
        <taxon>Mycobacteriaceae</taxon>
        <taxon>Mycolicibacter</taxon>
    </lineage>
</organism>
<evidence type="ECO:0000313" key="3">
    <source>
        <dbReference type="Proteomes" id="UP000193108"/>
    </source>
</evidence>
<proteinExistence type="predicted"/>
<dbReference type="InterPro" id="IPR032710">
    <property type="entry name" value="NTF2-like_dom_sf"/>
</dbReference>
<evidence type="ECO:0000313" key="2">
    <source>
        <dbReference type="EMBL" id="ORW16385.1"/>
    </source>
</evidence>
<comment type="caution">
    <text evidence="2">The sequence shown here is derived from an EMBL/GenBank/DDBJ whole genome shotgun (WGS) entry which is preliminary data.</text>
</comment>
<dbReference type="Gene3D" id="3.10.450.50">
    <property type="match status" value="1"/>
</dbReference>
<dbReference type="AlphaFoldDB" id="A0A1X1YZ72"/>
<dbReference type="STRING" id="1782.AWC18_18585"/>
<dbReference type="InterPro" id="IPR037401">
    <property type="entry name" value="SnoaL-like"/>
</dbReference>
<dbReference type="RefSeq" id="WP_085139691.1">
    <property type="nucleotide sequence ID" value="NZ_LQPI01000073.1"/>
</dbReference>
<protein>
    <recommendedName>
        <fullName evidence="1">SnoaL-like domain-containing protein</fullName>
    </recommendedName>
</protein>
<name>A0A1X1YZ72_MYCNO</name>
<dbReference type="Pfam" id="PF12680">
    <property type="entry name" value="SnoaL_2"/>
    <property type="match status" value="1"/>
</dbReference>
<evidence type="ECO:0000259" key="1">
    <source>
        <dbReference type="Pfam" id="PF12680"/>
    </source>
</evidence>
<dbReference type="Proteomes" id="UP000193108">
    <property type="component" value="Unassembled WGS sequence"/>
</dbReference>